<keyword evidence="6" id="KW-1185">Reference proteome</keyword>
<dbReference type="SUPFAM" id="SSF55785">
    <property type="entry name" value="PYP-like sensor domain (PAS domain)"/>
    <property type="match status" value="2"/>
</dbReference>
<evidence type="ECO:0000313" key="6">
    <source>
        <dbReference type="Proteomes" id="UP000309215"/>
    </source>
</evidence>
<sequence>MTTHRDPSAERFFRFQSAPCLEVDFDGGIVCANPAFCQVAGRSEDELQAAGLVALFAPDARAEASAALVRGTTRDVVSFDLPLVRPDSELRWLEWRGVSFAEHRLFRIVAHDVTALWRAEAEARERERFLGTLLGNLQGMVYRCSNDERYTMEFVSAGCELVCGYKADEMVGEGAVLSFADLVHPEDAARVWDEIQAAVAARIPYSLKYRVFPKFGELRWVEERGRGVFDAPGALVALEGFITDVTARMTAKQEIEEKLRVIAEQKEQIQHLSLPIIEVWDGVITLPVVGVLDDQRAERIMQGLLDTVVRTQSQHVIIDLTAVEEVDGAVAEHIVRILRAVQLLGAEGALSGIQPKVAQALVSLSADLGGARTWPDLRAALRACMRVPARKAAARPRGRSEGNA</sequence>
<dbReference type="SUPFAM" id="SSF52091">
    <property type="entry name" value="SpoIIaa-like"/>
    <property type="match status" value="1"/>
</dbReference>
<evidence type="ECO:0000259" key="3">
    <source>
        <dbReference type="PROSITE" id="PS50113"/>
    </source>
</evidence>
<protein>
    <submittedName>
        <fullName evidence="5">PAS domain S-box protein</fullName>
    </submittedName>
</protein>
<dbReference type="PANTHER" id="PTHR33745:SF3">
    <property type="entry name" value="RSBT CO-ANTAGONIST PROTEIN RSBRC"/>
    <property type="match status" value="1"/>
</dbReference>
<proteinExistence type="predicted"/>
<dbReference type="InterPro" id="IPR000014">
    <property type="entry name" value="PAS"/>
</dbReference>
<dbReference type="RefSeq" id="WP_136930600.1">
    <property type="nucleotide sequence ID" value="NZ_SSMQ01000019.1"/>
</dbReference>
<organism evidence="5 6">
    <name type="scientific">Polyangium fumosum</name>
    <dbReference type="NCBI Taxonomy" id="889272"/>
    <lineage>
        <taxon>Bacteria</taxon>
        <taxon>Pseudomonadati</taxon>
        <taxon>Myxococcota</taxon>
        <taxon>Polyangia</taxon>
        <taxon>Polyangiales</taxon>
        <taxon>Polyangiaceae</taxon>
        <taxon>Polyangium</taxon>
    </lineage>
</organism>
<dbReference type="CDD" id="cd07041">
    <property type="entry name" value="STAS_RsbR_RsbS_like"/>
    <property type="match status" value="1"/>
</dbReference>
<evidence type="ECO:0000256" key="1">
    <source>
        <dbReference type="ARBA" id="ARBA00022553"/>
    </source>
</evidence>
<dbReference type="CDD" id="cd00130">
    <property type="entry name" value="PAS"/>
    <property type="match status" value="2"/>
</dbReference>
<dbReference type="EMBL" id="SSMQ01000019">
    <property type="protein sequence ID" value="TKD06460.1"/>
    <property type="molecule type" value="Genomic_DNA"/>
</dbReference>
<feature type="domain" description="PAC" evidence="3">
    <location>
        <begin position="205"/>
        <end position="257"/>
    </location>
</feature>
<keyword evidence="1" id="KW-0597">Phosphoprotein</keyword>
<accession>A0A4U1JBE0</accession>
<dbReference type="Pfam" id="PF08447">
    <property type="entry name" value="PAS_3"/>
    <property type="match status" value="1"/>
</dbReference>
<dbReference type="SMART" id="SM00091">
    <property type="entry name" value="PAS"/>
    <property type="match status" value="2"/>
</dbReference>
<reference evidence="5 6" key="1">
    <citation type="submission" date="2019-04" db="EMBL/GenBank/DDBJ databases">
        <authorList>
            <person name="Li Y."/>
            <person name="Wang J."/>
        </authorList>
    </citation>
    <scope>NUCLEOTIDE SEQUENCE [LARGE SCALE GENOMIC DNA]</scope>
    <source>
        <strain evidence="5 6">DSM 14668</strain>
    </source>
</reference>
<dbReference type="InterPro" id="IPR051932">
    <property type="entry name" value="Bact_StressResp_Reg"/>
</dbReference>
<comment type="caution">
    <text evidence="5">The sequence shown here is derived from an EMBL/GenBank/DDBJ whole genome shotgun (WGS) entry which is preliminary data.</text>
</comment>
<dbReference type="NCBIfam" id="TIGR00229">
    <property type="entry name" value="sensory_box"/>
    <property type="match status" value="2"/>
</dbReference>
<dbReference type="PROSITE" id="PS50112">
    <property type="entry name" value="PAS"/>
    <property type="match status" value="1"/>
</dbReference>
<dbReference type="Proteomes" id="UP000309215">
    <property type="component" value="Unassembled WGS sequence"/>
</dbReference>
<dbReference type="InterPro" id="IPR035965">
    <property type="entry name" value="PAS-like_dom_sf"/>
</dbReference>
<dbReference type="AlphaFoldDB" id="A0A4U1JBE0"/>
<dbReference type="Pfam" id="PF01740">
    <property type="entry name" value="STAS"/>
    <property type="match status" value="1"/>
</dbReference>
<dbReference type="InterPro" id="IPR002645">
    <property type="entry name" value="STAS_dom"/>
</dbReference>
<dbReference type="InterPro" id="IPR036513">
    <property type="entry name" value="STAS_dom_sf"/>
</dbReference>
<dbReference type="InterPro" id="IPR000700">
    <property type="entry name" value="PAS-assoc_C"/>
</dbReference>
<dbReference type="Gene3D" id="3.30.750.24">
    <property type="entry name" value="STAS domain"/>
    <property type="match status" value="1"/>
</dbReference>
<evidence type="ECO:0000259" key="4">
    <source>
        <dbReference type="PROSITE" id="PS50801"/>
    </source>
</evidence>
<evidence type="ECO:0000259" key="2">
    <source>
        <dbReference type="PROSITE" id="PS50112"/>
    </source>
</evidence>
<dbReference type="InterPro" id="IPR013655">
    <property type="entry name" value="PAS_fold_3"/>
</dbReference>
<dbReference type="PROSITE" id="PS50801">
    <property type="entry name" value="STAS"/>
    <property type="match status" value="1"/>
</dbReference>
<name>A0A4U1JBE0_9BACT</name>
<dbReference type="PROSITE" id="PS50113">
    <property type="entry name" value="PAC"/>
    <property type="match status" value="1"/>
</dbReference>
<dbReference type="Gene3D" id="3.30.450.20">
    <property type="entry name" value="PAS domain"/>
    <property type="match status" value="2"/>
</dbReference>
<feature type="domain" description="PAS" evidence="2">
    <location>
        <begin position="126"/>
        <end position="202"/>
    </location>
</feature>
<gene>
    <name evidence="5" type="ORF">E8A74_19785</name>
</gene>
<evidence type="ECO:0000313" key="5">
    <source>
        <dbReference type="EMBL" id="TKD06460.1"/>
    </source>
</evidence>
<dbReference type="PANTHER" id="PTHR33745">
    <property type="entry name" value="RSBT ANTAGONIST PROTEIN RSBS-RELATED"/>
    <property type="match status" value="1"/>
</dbReference>
<dbReference type="Pfam" id="PF13426">
    <property type="entry name" value="PAS_9"/>
    <property type="match status" value="1"/>
</dbReference>
<feature type="domain" description="STAS" evidence="4">
    <location>
        <begin position="273"/>
        <end position="384"/>
    </location>
</feature>
<dbReference type="OrthoDB" id="344644at2"/>